<gene>
    <name evidence="2" type="ORF">AVDCRST_MAG93-933</name>
</gene>
<evidence type="ECO:0000256" key="1">
    <source>
        <dbReference type="SAM" id="MobiDB-lite"/>
    </source>
</evidence>
<dbReference type="AlphaFoldDB" id="A0A6J4HUK0"/>
<feature type="region of interest" description="Disordered" evidence="1">
    <location>
        <begin position="1"/>
        <end position="109"/>
    </location>
</feature>
<feature type="compositionally biased region" description="Basic and acidic residues" evidence="1">
    <location>
        <begin position="49"/>
        <end position="62"/>
    </location>
</feature>
<proteinExistence type="predicted"/>
<protein>
    <submittedName>
        <fullName evidence="2">Uncharacterized protein</fullName>
    </submittedName>
</protein>
<sequence length="109" mass="11954">GEGQAADHRGVRRGGQHAPKGARGLAPDGRVAERGPERRRRGVQGARVRAQDRGDPREEQVGLHRRRCGPHAPRGQLRAPPPGPEALRRRRRLDLALQPAQLGTRSPEV</sequence>
<reference evidence="2" key="1">
    <citation type="submission" date="2020-02" db="EMBL/GenBank/DDBJ databases">
        <authorList>
            <person name="Meier V. D."/>
        </authorList>
    </citation>
    <scope>NUCLEOTIDE SEQUENCE</scope>
    <source>
        <strain evidence="2">AVDCRST_MAG93</strain>
    </source>
</reference>
<accession>A0A6J4HUK0</accession>
<name>A0A6J4HUK0_9CHLR</name>
<feature type="non-terminal residue" evidence="2">
    <location>
        <position position="109"/>
    </location>
</feature>
<evidence type="ECO:0000313" key="2">
    <source>
        <dbReference type="EMBL" id="CAA9232250.1"/>
    </source>
</evidence>
<feature type="non-terminal residue" evidence="2">
    <location>
        <position position="1"/>
    </location>
</feature>
<dbReference type="EMBL" id="CADCTR010000307">
    <property type="protein sequence ID" value="CAA9232250.1"/>
    <property type="molecule type" value="Genomic_DNA"/>
</dbReference>
<organism evidence="2">
    <name type="scientific">uncultured Chloroflexia bacterium</name>
    <dbReference type="NCBI Taxonomy" id="1672391"/>
    <lineage>
        <taxon>Bacteria</taxon>
        <taxon>Bacillati</taxon>
        <taxon>Chloroflexota</taxon>
        <taxon>Chloroflexia</taxon>
        <taxon>environmental samples</taxon>
    </lineage>
</organism>